<dbReference type="EMBL" id="JARFPL010000002">
    <property type="protein sequence ID" value="MDF0592189.1"/>
    <property type="molecule type" value="Genomic_DNA"/>
</dbReference>
<accession>A0ABT5XBU9</accession>
<keyword evidence="2" id="KW-1185">Reference proteome</keyword>
<gene>
    <name evidence="1" type="ORF">P0O24_01135</name>
</gene>
<proteinExistence type="predicted"/>
<evidence type="ECO:0000313" key="1">
    <source>
        <dbReference type="EMBL" id="MDF0592189.1"/>
    </source>
</evidence>
<evidence type="ECO:0000313" key="2">
    <source>
        <dbReference type="Proteomes" id="UP001215956"/>
    </source>
</evidence>
<name>A0ABT5XBU9_9EURY</name>
<protein>
    <submittedName>
        <fullName evidence="1">Uncharacterized protein</fullName>
    </submittedName>
</protein>
<dbReference type="Proteomes" id="UP001215956">
    <property type="component" value="Unassembled WGS sequence"/>
</dbReference>
<dbReference type="RefSeq" id="WP_316967898.1">
    <property type="nucleotide sequence ID" value="NZ_JARFPL010000002.1"/>
</dbReference>
<sequence>MVAVGNEVLKQYPYSLAKVSNDPLKIIDMVLTERNIITLPDTL</sequence>
<comment type="caution">
    <text evidence="1">The sequence shown here is derived from an EMBL/GenBank/DDBJ whole genome shotgun (WGS) entry which is preliminary data.</text>
</comment>
<reference evidence="1 2" key="1">
    <citation type="submission" date="2023-03" db="EMBL/GenBank/DDBJ databases">
        <title>Whole genome sequencing of Methanotrichaceae archaeon M04Ac.</title>
        <authorList>
            <person name="Khomyakova M.A."/>
            <person name="Merkel A.Y."/>
            <person name="Slobodkin A.I."/>
        </authorList>
    </citation>
    <scope>NUCLEOTIDE SEQUENCE [LARGE SCALE GENOMIC DNA]</scope>
    <source>
        <strain evidence="1 2">M04Ac</strain>
    </source>
</reference>
<organism evidence="1 2">
    <name type="scientific">Candidatus Methanocrinis alkalitolerans</name>
    <dbReference type="NCBI Taxonomy" id="3033395"/>
    <lineage>
        <taxon>Archaea</taxon>
        <taxon>Methanobacteriati</taxon>
        <taxon>Methanobacteriota</taxon>
        <taxon>Stenosarchaea group</taxon>
        <taxon>Methanomicrobia</taxon>
        <taxon>Methanotrichales</taxon>
        <taxon>Methanotrichaceae</taxon>
        <taxon>Methanocrinis</taxon>
    </lineage>
</organism>